<dbReference type="GO" id="GO:0043138">
    <property type="term" value="F:3'-5' DNA helicase activity"/>
    <property type="evidence" value="ECO:0007669"/>
    <property type="project" value="TreeGrafter"/>
</dbReference>
<evidence type="ECO:0000256" key="4">
    <source>
        <dbReference type="SAM" id="MobiDB-lite"/>
    </source>
</evidence>
<dbReference type="InterPro" id="IPR027417">
    <property type="entry name" value="P-loop_NTPase"/>
</dbReference>
<evidence type="ECO:0000256" key="1">
    <source>
        <dbReference type="ARBA" id="ARBA00022741"/>
    </source>
</evidence>
<accession>A0A087EB27</accession>
<dbReference type="OrthoDB" id="3177118at2"/>
<dbReference type="InterPro" id="IPR041222">
    <property type="entry name" value="PriA_3primeBD"/>
</dbReference>
<dbReference type="RefSeq" id="WP_024463711.1">
    <property type="nucleotide sequence ID" value="NZ_CP062939.1"/>
</dbReference>
<dbReference type="Gene3D" id="3.40.50.300">
    <property type="entry name" value="P-loop containing nucleotide triphosphate hydrolases"/>
    <property type="match status" value="1"/>
</dbReference>
<evidence type="ECO:0000259" key="5">
    <source>
        <dbReference type="Pfam" id="PF17764"/>
    </source>
</evidence>
<dbReference type="GO" id="GO:0006310">
    <property type="term" value="P:DNA recombination"/>
    <property type="evidence" value="ECO:0007669"/>
    <property type="project" value="TreeGrafter"/>
</dbReference>
<protein>
    <submittedName>
        <fullName evidence="6">Primosome assembly protein PriA</fullName>
    </submittedName>
</protein>
<dbReference type="EMBL" id="JGZR01000002">
    <property type="protein sequence ID" value="KFJ04978.1"/>
    <property type="molecule type" value="Genomic_DNA"/>
</dbReference>
<dbReference type="STRING" id="77635.BISU_1506"/>
<organism evidence="6 7">
    <name type="scientific">Bifidobacterium subtile</name>
    <dbReference type="NCBI Taxonomy" id="77635"/>
    <lineage>
        <taxon>Bacteria</taxon>
        <taxon>Bacillati</taxon>
        <taxon>Actinomycetota</taxon>
        <taxon>Actinomycetes</taxon>
        <taxon>Bifidobacteriales</taxon>
        <taxon>Bifidobacteriaceae</taxon>
        <taxon>Bifidobacterium</taxon>
    </lineage>
</organism>
<comment type="caution">
    <text evidence="6">The sequence shown here is derived from an EMBL/GenBank/DDBJ whole genome shotgun (WGS) entry which is preliminary data.</text>
</comment>
<dbReference type="eggNOG" id="COG1198">
    <property type="taxonomic scope" value="Bacteria"/>
</dbReference>
<dbReference type="GO" id="GO:0006270">
    <property type="term" value="P:DNA replication initiation"/>
    <property type="evidence" value="ECO:0007669"/>
    <property type="project" value="TreeGrafter"/>
</dbReference>
<dbReference type="PANTHER" id="PTHR30580">
    <property type="entry name" value="PRIMOSOMAL PROTEIN N"/>
    <property type="match status" value="1"/>
</dbReference>
<evidence type="ECO:0000256" key="2">
    <source>
        <dbReference type="ARBA" id="ARBA00022840"/>
    </source>
</evidence>
<reference evidence="6 7" key="1">
    <citation type="submission" date="2014-03" db="EMBL/GenBank/DDBJ databases">
        <title>Genomics of Bifidobacteria.</title>
        <authorList>
            <person name="Ventura M."/>
            <person name="Milani C."/>
            <person name="Lugli G.A."/>
        </authorList>
    </citation>
    <scope>NUCLEOTIDE SEQUENCE [LARGE SCALE GENOMIC DNA]</scope>
    <source>
        <strain evidence="6 7">LMG 11597</strain>
    </source>
</reference>
<dbReference type="Gene3D" id="3.40.1440.60">
    <property type="entry name" value="PriA, 3(prime) DNA-binding domain"/>
    <property type="match status" value="1"/>
</dbReference>
<dbReference type="GO" id="GO:0005524">
    <property type="term" value="F:ATP binding"/>
    <property type="evidence" value="ECO:0007669"/>
    <property type="project" value="UniProtKB-KW"/>
</dbReference>
<keyword evidence="2" id="KW-0067">ATP-binding</keyword>
<evidence type="ECO:0000256" key="3">
    <source>
        <dbReference type="ARBA" id="ARBA00023125"/>
    </source>
</evidence>
<keyword evidence="3" id="KW-0238">DNA-binding</keyword>
<keyword evidence="7" id="KW-1185">Reference proteome</keyword>
<evidence type="ECO:0000313" key="6">
    <source>
        <dbReference type="EMBL" id="KFJ04978.1"/>
    </source>
</evidence>
<evidence type="ECO:0000313" key="7">
    <source>
        <dbReference type="Proteomes" id="UP000029055"/>
    </source>
</evidence>
<feature type="domain" description="Primosomal protein N' 3' DNA-binding" evidence="5">
    <location>
        <begin position="36"/>
        <end position="136"/>
    </location>
</feature>
<sequence length="794" mass="84867">MIETHAEQLALDGLAPRKRRKRAAVRERAHELPVAQVVLDVQATHLGQTFDYLIDERLSAQALPGVMVRVRFGGQRVNGVIWNRVASSHAPASALRYIERVLSAEPLVGPSMREDIAMIADAYGGTRANILRLAVPARVARVDKEREGIASAQSVGGSRGIPRAAGSALAREFERVLRDYDSATRLRGAIEGGGFASFVLDMLPGAARWARDLAILAVDALASDKAAVLVLPGMRETRDIAEQLRRLGLRAFDAGQPVHGSYHGDFIVLSAALPPVERYRAYCAAASGAIRCVIGTRAAMYAPVEGPGLFAIVEDAAYQNADGMMPYANARGVLRLRAKAHRGVFVAMANARSPISQWEVSESGKAGQSTPVSGASQEIRPLRSVVKEDIPWIRWLNREELTRLADSAVGARVPHFAVRTLSEALDRGPVLLSIPHDGVAEALSCAQCHRQARCSRCTGPLMRGNDGTARCRWCGAAAANWRCSHCSGERMRAVRVGAAGTAAQLQGLFRNVPMVLSAPSQPQGIVESVPCRPMLVIATPGAEPRVRSADSLAPHSAAPPHSAAAAQSATWSPAVAQSSVNRNGDNGESEHASVVGNDSVPGNEYAAVAILDAWTSLYAPGVDARVDALNAWMRAVSLCAPRSRGGQALLIGESDPALARSLVLWDSSLLAMRELEERAETGLPPVVACACVWGRRDAVMGLLRHVGALDGDLATLDMAGEMMPAVLGPVPIAAPRTMDAHELEATRDRVKAVIRAAPERRAMLALRLRDEVARHVAAREPGELRFQVDPKDLL</sequence>
<dbReference type="GO" id="GO:0003677">
    <property type="term" value="F:DNA binding"/>
    <property type="evidence" value="ECO:0007669"/>
    <property type="project" value="UniProtKB-KW"/>
</dbReference>
<keyword evidence="1" id="KW-0547">Nucleotide-binding</keyword>
<dbReference type="InterPro" id="IPR042115">
    <property type="entry name" value="PriA_3primeBD_sf"/>
</dbReference>
<feature type="compositionally biased region" description="Low complexity" evidence="4">
    <location>
        <begin position="549"/>
        <end position="576"/>
    </location>
</feature>
<dbReference type="GO" id="GO:0006302">
    <property type="term" value="P:double-strand break repair"/>
    <property type="evidence" value="ECO:0007669"/>
    <property type="project" value="TreeGrafter"/>
</dbReference>
<dbReference type="AlphaFoldDB" id="A0A087EB27"/>
<gene>
    <name evidence="6" type="ORF">BISU_1506</name>
</gene>
<name>A0A087EB27_9BIFI</name>
<proteinExistence type="predicted"/>
<dbReference type="Pfam" id="PF17764">
    <property type="entry name" value="PriA_3primeBD"/>
    <property type="match status" value="1"/>
</dbReference>
<feature type="region of interest" description="Disordered" evidence="4">
    <location>
        <begin position="546"/>
        <end position="598"/>
    </location>
</feature>
<dbReference type="PANTHER" id="PTHR30580:SF0">
    <property type="entry name" value="PRIMOSOMAL PROTEIN N"/>
    <property type="match status" value="1"/>
</dbReference>
<feature type="compositionally biased region" description="Polar residues" evidence="4">
    <location>
        <begin position="577"/>
        <end position="586"/>
    </location>
</feature>
<dbReference type="Proteomes" id="UP000029055">
    <property type="component" value="Unassembled WGS sequence"/>
</dbReference>